<dbReference type="InterPro" id="IPR029062">
    <property type="entry name" value="Class_I_gatase-like"/>
</dbReference>
<dbReference type="InterPro" id="IPR019196">
    <property type="entry name" value="ABC_transp_unknown"/>
</dbReference>
<accession>K9TLQ7</accession>
<sequence length="586" mass="64796">MKTVEQKPRGFLNKYFKYAVLLGLFLTIGGAIPGLLTGWQPVTSGLVIAGVTILLLWLVWMLTNAEGGWNPRSAEAGTNAFVATVSVLVILGIINFLGVRYTERFDLTENQRFTLAPQTQQLVRNLPQPVKVWIFAGEPERGDLELLENYRRQAPDLFSFQYVDPVRQPTVVRQFGVQSFGEVYLASEDRTRQQFVQTVSTVSPLSESRLTSSLEQFTSDRIYKVYFLQGHGERSLETGRGAISQAVASLQDKNFQVEPLNLARLPRVPPDAALVVIAGPKQPLFPQEVQALRGYLQQGGSLFVAIDPDTNPGLEPLLSEWGIELDQTIAIDSSGSGELVGFGPAAPLITNYGDHPIVRDFQGGYSFYPLARPLLLSDVEGVESTPLLLTGEQSWAESTPEDPNLRFDPQSDRPGPLILGVAKTKAIATESPTPEPTTPEPTEEPTTEEPTTPETTEEPTTEEPTTEEPTTDEVTTEEPTTDEVTTEEPTTDEPTTRREARMVVIGNSEFVIDGNFQLQLNGDVFLNSVSWLSKQNEQTLSIRPKAVLNRRISMTREQAQQLALAAVVFLPLFGLLTAASLWWKRR</sequence>
<feature type="transmembrane region" description="Helical" evidence="2">
    <location>
        <begin position="42"/>
        <end position="60"/>
    </location>
</feature>
<keyword evidence="2" id="KW-0472">Membrane</keyword>
<dbReference type="KEGG" id="oac:Oscil6304_4240"/>
<dbReference type="OrthoDB" id="501439at2"/>
<dbReference type="HOGENOM" id="CLU_018716_0_0_3"/>
<feature type="compositionally biased region" description="Acidic residues" evidence="1">
    <location>
        <begin position="455"/>
        <end position="491"/>
    </location>
</feature>
<reference evidence="5 6" key="1">
    <citation type="submission" date="2012-06" db="EMBL/GenBank/DDBJ databases">
        <title>Finished chromosome of genome of Oscillatoria acuminata PCC 6304.</title>
        <authorList>
            <consortium name="US DOE Joint Genome Institute"/>
            <person name="Gugger M."/>
            <person name="Coursin T."/>
            <person name="Rippka R."/>
            <person name="Tandeau De Marsac N."/>
            <person name="Huntemann M."/>
            <person name="Wei C.-L."/>
            <person name="Han J."/>
            <person name="Detter J.C."/>
            <person name="Han C."/>
            <person name="Tapia R."/>
            <person name="Davenport K."/>
            <person name="Daligault H."/>
            <person name="Erkkila T."/>
            <person name="Gu W."/>
            <person name="Munk A.C.C."/>
            <person name="Teshima H."/>
            <person name="Xu Y."/>
            <person name="Chain P."/>
            <person name="Chen A."/>
            <person name="Krypides N."/>
            <person name="Mavromatis K."/>
            <person name="Markowitz V."/>
            <person name="Szeto E."/>
            <person name="Ivanova N."/>
            <person name="Mikhailova N."/>
            <person name="Ovchinnikova G."/>
            <person name="Pagani I."/>
            <person name="Pati A."/>
            <person name="Goodwin L."/>
            <person name="Peters L."/>
            <person name="Pitluck S."/>
            <person name="Woyke T."/>
            <person name="Kerfeld C."/>
        </authorList>
    </citation>
    <scope>NUCLEOTIDE SEQUENCE [LARGE SCALE GENOMIC DNA]</scope>
    <source>
        <strain evidence="5 6">PCC 6304</strain>
    </source>
</reference>
<feature type="transmembrane region" description="Helical" evidence="2">
    <location>
        <begin position="562"/>
        <end position="583"/>
    </location>
</feature>
<dbReference type="Pfam" id="PF09822">
    <property type="entry name" value="ABC_transp_aux"/>
    <property type="match status" value="1"/>
</dbReference>
<feature type="transmembrane region" description="Helical" evidence="2">
    <location>
        <begin position="15"/>
        <end position="36"/>
    </location>
</feature>
<dbReference type="AlphaFoldDB" id="K9TLQ7"/>
<dbReference type="SUPFAM" id="SSF52317">
    <property type="entry name" value="Class I glutamine amidotransferase-like"/>
    <property type="match status" value="1"/>
</dbReference>
<dbReference type="eggNOG" id="COG3225">
    <property type="taxonomic scope" value="Bacteria"/>
</dbReference>
<evidence type="ECO:0000313" key="6">
    <source>
        <dbReference type="Proteomes" id="UP000010367"/>
    </source>
</evidence>
<name>K9TLQ7_9CYAN</name>
<gene>
    <name evidence="5" type="ORF">Oscil6304_4240</name>
</gene>
<dbReference type="Proteomes" id="UP000010367">
    <property type="component" value="Chromosome"/>
</dbReference>
<protein>
    <submittedName>
        <fullName evidence="5">ABC-type uncharacterized transport system involved in gliding motility, auxiliary component</fullName>
    </submittedName>
</protein>
<dbReference type="Pfam" id="PF23357">
    <property type="entry name" value="DUF7088"/>
    <property type="match status" value="1"/>
</dbReference>
<organism evidence="5 6">
    <name type="scientific">Oscillatoria acuminata PCC 6304</name>
    <dbReference type="NCBI Taxonomy" id="56110"/>
    <lineage>
        <taxon>Bacteria</taxon>
        <taxon>Bacillati</taxon>
        <taxon>Cyanobacteriota</taxon>
        <taxon>Cyanophyceae</taxon>
        <taxon>Oscillatoriophycideae</taxon>
        <taxon>Oscillatoriales</taxon>
        <taxon>Oscillatoriaceae</taxon>
        <taxon>Oscillatoria</taxon>
    </lineage>
</organism>
<feature type="region of interest" description="Disordered" evidence="1">
    <location>
        <begin position="393"/>
        <end position="497"/>
    </location>
</feature>
<dbReference type="STRING" id="56110.Oscil6304_4240"/>
<evidence type="ECO:0000256" key="1">
    <source>
        <dbReference type="SAM" id="MobiDB-lite"/>
    </source>
</evidence>
<feature type="domain" description="ABC-type uncharacterised transport system" evidence="3">
    <location>
        <begin position="224"/>
        <end position="435"/>
    </location>
</feature>
<evidence type="ECO:0000313" key="5">
    <source>
        <dbReference type="EMBL" id="AFY83767.1"/>
    </source>
</evidence>
<dbReference type="PATRIC" id="fig|56110.3.peg.5138"/>
<dbReference type="InterPro" id="IPR055396">
    <property type="entry name" value="DUF7088"/>
</dbReference>
<feature type="domain" description="DUF7088" evidence="4">
    <location>
        <begin position="109"/>
        <end position="178"/>
    </location>
</feature>
<evidence type="ECO:0000256" key="2">
    <source>
        <dbReference type="SAM" id="Phobius"/>
    </source>
</evidence>
<keyword evidence="6" id="KW-1185">Reference proteome</keyword>
<keyword evidence="2" id="KW-0812">Transmembrane</keyword>
<dbReference type="EMBL" id="CP003607">
    <property type="protein sequence ID" value="AFY83767.1"/>
    <property type="molecule type" value="Genomic_DNA"/>
</dbReference>
<dbReference type="RefSeq" id="WP_015150391.1">
    <property type="nucleotide sequence ID" value="NC_019693.1"/>
</dbReference>
<evidence type="ECO:0000259" key="3">
    <source>
        <dbReference type="Pfam" id="PF09822"/>
    </source>
</evidence>
<proteinExistence type="predicted"/>
<keyword evidence="2" id="KW-1133">Transmembrane helix</keyword>
<feature type="transmembrane region" description="Helical" evidence="2">
    <location>
        <begin position="80"/>
        <end position="101"/>
    </location>
</feature>
<dbReference type="InParanoid" id="K9TLQ7"/>
<evidence type="ECO:0000259" key="4">
    <source>
        <dbReference type="Pfam" id="PF23357"/>
    </source>
</evidence>